<protein>
    <recommendedName>
        <fullName evidence="14">Bardet-Biedl syndrome 2 protein homolog</fullName>
    </recommendedName>
</protein>
<dbReference type="InterPro" id="IPR036322">
    <property type="entry name" value="WD40_repeat_dom_sf"/>
</dbReference>
<dbReference type="Pfam" id="PF23350">
    <property type="entry name" value="BBS2_pf"/>
    <property type="match status" value="1"/>
</dbReference>
<dbReference type="Pfam" id="PF14781">
    <property type="entry name" value="BBS2_N"/>
    <property type="match status" value="1"/>
</dbReference>
<keyword evidence="5" id="KW-0206">Cytoskeleton</keyword>
<organism evidence="12 13">
    <name type="scientific">Ranatra chinensis</name>
    <dbReference type="NCBI Taxonomy" id="642074"/>
    <lineage>
        <taxon>Eukaryota</taxon>
        <taxon>Metazoa</taxon>
        <taxon>Ecdysozoa</taxon>
        <taxon>Arthropoda</taxon>
        <taxon>Hexapoda</taxon>
        <taxon>Insecta</taxon>
        <taxon>Pterygota</taxon>
        <taxon>Neoptera</taxon>
        <taxon>Paraneoptera</taxon>
        <taxon>Hemiptera</taxon>
        <taxon>Heteroptera</taxon>
        <taxon>Panheteroptera</taxon>
        <taxon>Nepomorpha</taxon>
        <taxon>Nepidae</taxon>
        <taxon>Ranatrinae</taxon>
        <taxon>Ranatra</taxon>
    </lineage>
</organism>
<proteinExistence type="predicted"/>
<sequence length="666" mass="73207">MAVPLYTLQLNQTFIPGLVTIGKYDGSHSCITAATNGDKVLVHTPHIRDKELSVLNVNQPVTAICAGRLRPDDNRDVLLIGTQTTLLAYDVENNTDLFYKEVPDGVNAIVVGRLGQWECPLAVVGGNCSLQGFDWRGDDPFWTVTGDRVRSLALLDIDHDGENELIVGSDDFELRIFKGDALIYEITETEAVTSLSVLESSKFSYSLTNGTVGVYDKQTRLWRVKSKNAAVCLWTYDIDGDGSAELITGWSNGKVDARNHRTGEVVFRDVLGHGVSGIVVGDYAMTGKPQLIVCSIRGEVRGYDSSCVTKDHVQRQGDTVRDLFSKKQMLLTELKNYTADPTGSGIPANTRLLTEINVKADHQVTFGGHVEVALSTNNSTVVRVATVFAEGIFEGETFVVHPQPQHVTNHLTIPLVPPNDTPLDIHIRAFVGPNAFKTEYHVFEVTRQLPRFSMYALASPITKTIPDSYATFQLSFLCNQLEAWQMQNFLAAVGSSNEERGGEGPSGADWSASLTCLRDGSPLHIRFRGTTITVATPHISLAADIVQSLAVYLNLDRVESVAEFPALFTEVEENLNRLEELKSNATRMAAAVADTANLIRSLIVRAEDARLLGHMKDLRECYVQLQQVNGDLVRGHSVRVANHRELLATLHSLNAVIQHSSKLRSE</sequence>
<evidence type="ECO:0000259" key="10">
    <source>
        <dbReference type="Pfam" id="PF23350"/>
    </source>
</evidence>
<dbReference type="InterPro" id="IPR055379">
    <property type="entry name" value="BBS2_pf_dom"/>
</dbReference>
<evidence type="ECO:0000256" key="3">
    <source>
        <dbReference type="ARBA" id="ARBA00022490"/>
    </source>
</evidence>
<name>A0ABD0YLK3_9HEMI</name>
<dbReference type="InterPro" id="IPR055380">
    <property type="entry name" value="BBS2_hp_dom"/>
</dbReference>
<evidence type="ECO:0000256" key="2">
    <source>
        <dbReference type="ARBA" id="ARBA00004245"/>
    </source>
</evidence>
<dbReference type="InterPro" id="IPR029333">
    <property type="entry name" value="BBS2_GAE_dom"/>
</dbReference>
<dbReference type="InterPro" id="IPR015943">
    <property type="entry name" value="WD40/YVTN_repeat-like_dom_sf"/>
</dbReference>
<evidence type="ECO:0000256" key="1">
    <source>
        <dbReference type="ARBA" id="ARBA00004138"/>
    </source>
</evidence>
<dbReference type="Pfam" id="PF14782">
    <property type="entry name" value="BBS2_GAE"/>
    <property type="match status" value="1"/>
</dbReference>
<dbReference type="Pfam" id="PF14783">
    <property type="entry name" value="BBS2_Mid"/>
    <property type="match status" value="1"/>
</dbReference>
<evidence type="ECO:0000256" key="6">
    <source>
        <dbReference type="ARBA" id="ARBA00023273"/>
    </source>
</evidence>
<dbReference type="AlphaFoldDB" id="A0ABD0YLK3"/>
<dbReference type="SUPFAM" id="SSF50978">
    <property type="entry name" value="WD40 repeat-like"/>
    <property type="match status" value="1"/>
</dbReference>
<reference evidence="12 13" key="1">
    <citation type="submission" date="2024-07" db="EMBL/GenBank/DDBJ databases">
        <title>Chromosome-level genome assembly of the water stick insect Ranatra chinensis (Heteroptera: Nepidae).</title>
        <authorList>
            <person name="Liu X."/>
        </authorList>
    </citation>
    <scope>NUCLEOTIDE SEQUENCE [LARGE SCALE GENOMIC DNA]</scope>
    <source>
        <strain evidence="12">Cailab_2021Rc</strain>
        <tissue evidence="12">Muscle</tissue>
    </source>
</reference>
<keyword evidence="3" id="KW-0963">Cytoplasm</keyword>
<dbReference type="Proteomes" id="UP001558652">
    <property type="component" value="Unassembled WGS sequence"/>
</dbReference>
<feature type="domain" description="Ciliary BBSome complex subunit 2 N-terminal" evidence="7">
    <location>
        <begin position="20"/>
        <end position="112"/>
    </location>
</feature>
<evidence type="ECO:0000259" key="7">
    <source>
        <dbReference type="Pfam" id="PF14781"/>
    </source>
</evidence>
<dbReference type="PANTHER" id="PTHR32465:SF0">
    <property type="entry name" value="BARDET-BIEDL SYNDROME 2 PROTEIN"/>
    <property type="match status" value="1"/>
</dbReference>
<gene>
    <name evidence="12" type="ORF">AAG570_011036</name>
</gene>
<keyword evidence="13" id="KW-1185">Reference proteome</keyword>
<feature type="domain" description="Ciliary BBSome complex subunit 2 middle region" evidence="9">
    <location>
        <begin position="151"/>
        <end position="258"/>
    </location>
</feature>
<dbReference type="Pfam" id="PF23353">
    <property type="entry name" value="BBS2_hp"/>
    <property type="match status" value="1"/>
</dbReference>
<dbReference type="GO" id="GO:0005856">
    <property type="term" value="C:cytoskeleton"/>
    <property type="evidence" value="ECO:0007669"/>
    <property type="project" value="UniProtKB-SubCell"/>
</dbReference>
<evidence type="ECO:0000259" key="9">
    <source>
        <dbReference type="Pfam" id="PF14783"/>
    </source>
</evidence>
<dbReference type="GO" id="GO:0005929">
    <property type="term" value="C:cilium"/>
    <property type="evidence" value="ECO:0007669"/>
    <property type="project" value="UniProtKB-SubCell"/>
</dbReference>
<dbReference type="EMBL" id="JBFDAA010000006">
    <property type="protein sequence ID" value="KAL1131419.1"/>
    <property type="molecule type" value="Genomic_DNA"/>
</dbReference>
<dbReference type="InterPro" id="IPR016616">
    <property type="entry name" value="Bardet-Biedl_syndrome_2_prot"/>
</dbReference>
<evidence type="ECO:0000313" key="12">
    <source>
        <dbReference type="EMBL" id="KAL1131419.1"/>
    </source>
</evidence>
<comment type="subcellular location">
    <subcellularLocation>
        <location evidence="1">Cell projection</location>
        <location evidence="1">Cilium</location>
    </subcellularLocation>
    <subcellularLocation>
        <location evidence="2">Cytoplasm</location>
        <location evidence="2">Cytoskeleton</location>
    </subcellularLocation>
</comment>
<evidence type="ECO:0000313" key="13">
    <source>
        <dbReference type="Proteomes" id="UP001558652"/>
    </source>
</evidence>
<keyword evidence="6" id="KW-0966">Cell projection</keyword>
<comment type="caution">
    <text evidence="12">The sequence shown here is derived from an EMBL/GenBank/DDBJ whole genome shotgun (WGS) entry which is preliminary data.</text>
</comment>
<evidence type="ECO:0000256" key="5">
    <source>
        <dbReference type="ARBA" id="ARBA00023212"/>
    </source>
</evidence>
<evidence type="ECO:0000259" key="8">
    <source>
        <dbReference type="Pfam" id="PF14782"/>
    </source>
</evidence>
<dbReference type="Gene3D" id="2.130.10.10">
    <property type="entry name" value="YVTN repeat-like/Quinoprotein amine dehydrogenase"/>
    <property type="match status" value="1"/>
</dbReference>
<feature type="domain" description="BBS2 platform" evidence="10">
    <location>
        <begin position="455"/>
        <end position="552"/>
    </location>
</feature>
<evidence type="ECO:0000256" key="4">
    <source>
        <dbReference type="ARBA" id="ARBA00023069"/>
    </source>
</evidence>
<evidence type="ECO:0000259" key="11">
    <source>
        <dbReference type="Pfam" id="PF23353"/>
    </source>
</evidence>
<dbReference type="InterPro" id="IPR029429">
    <property type="entry name" value="BBS2_Mid"/>
</dbReference>
<accession>A0ABD0YLK3</accession>
<dbReference type="InterPro" id="IPR029430">
    <property type="entry name" value="BBS2_N"/>
</dbReference>
<evidence type="ECO:0008006" key="14">
    <source>
        <dbReference type="Google" id="ProtNLM"/>
    </source>
</evidence>
<keyword evidence="4" id="KW-0969">Cilium</keyword>
<feature type="domain" description="BBS2 GAE" evidence="8">
    <location>
        <begin position="368"/>
        <end position="452"/>
    </location>
</feature>
<feature type="domain" description="BBS2 hairpin" evidence="11">
    <location>
        <begin position="565"/>
        <end position="662"/>
    </location>
</feature>
<dbReference type="PANTHER" id="PTHR32465">
    <property type="entry name" value="BARDET-BIEDL SYNDROME 2 PROTEIN"/>
    <property type="match status" value="1"/>
</dbReference>
<dbReference type="PIRSF" id="PIRSF013684">
    <property type="entry name" value="BBS2"/>
    <property type="match status" value="1"/>
</dbReference>